<organism evidence="2 3">
    <name type="scientific">Kutzneria chonburiensis</name>
    <dbReference type="NCBI Taxonomy" id="1483604"/>
    <lineage>
        <taxon>Bacteria</taxon>
        <taxon>Bacillati</taxon>
        <taxon>Actinomycetota</taxon>
        <taxon>Actinomycetes</taxon>
        <taxon>Pseudonocardiales</taxon>
        <taxon>Pseudonocardiaceae</taxon>
        <taxon>Kutzneria</taxon>
    </lineage>
</organism>
<comment type="caution">
    <text evidence="2">The sequence shown here is derived from an EMBL/GenBank/DDBJ whole genome shotgun (WGS) entry which is preliminary data.</text>
</comment>
<dbReference type="RefSeq" id="WP_273941408.1">
    <property type="nucleotide sequence ID" value="NZ_CP097263.1"/>
</dbReference>
<feature type="domain" description="SnoaL-like" evidence="1">
    <location>
        <begin position="9"/>
        <end position="117"/>
    </location>
</feature>
<dbReference type="Pfam" id="PF12680">
    <property type="entry name" value="SnoaL_2"/>
    <property type="match status" value="1"/>
</dbReference>
<dbReference type="Gene3D" id="3.10.450.50">
    <property type="match status" value="1"/>
</dbReference>
<evidence type="ECO:0000313" key="2">
    <source>
        <dbReference type="EMBL" id="MFC0543005.1"/>
    </source>
</evidence>
<gene>
    <name evidence="2" type="ORF">ACFFH7_16010</name>
</gene>
<proteinExistence type="predicted"/>
<dbReference type="SUPFAM" id="SSF54427">
    <property type="entry name" value="NTF2-like"/>
    <property type="match status" value="1"/>
</dbReference>
<accession>A0ABV6MRT0</accession>
<evidence type="ECO:0000259" key="1">
    <source>
        <dbReference type="Pfam" id="PF12680"/>
    </source>
</evidence>
<dbReference type="InterPro" id="IPR032710">
    <property type="entry name" value="NTF2-like_dom_sf"/>
</dbReference>
<protein>
    <submittedName>
        <fullName evidence="2">Nuclear transport factor 2 family protein</fullName>
    </submittedName>
</protein>
<name>A0ABV6MRT0_9PSEU</name>
<dbReference type="EMBL" id="JBHLUD010000004">
    <property type="protein sequence ID" value="MFC0543005.1"/>
    <property type="molecule type" value="Genomic_DNA"/>
</dbReference>
<reference evidence="2 3" key="1">
    <citation type="submission" date="2024-09" db="EMBL/GenBank/DDBJ databases">
        <authorList>
            <person name="Sun Q."/>
            <person name="Mori K."/>
        </authorList>
    </citation>
    <scope>NUCLEOTIDE SEQUENCE [LARGE SCALE GENOMIC DNA]</scope>
    <source>
        <strain evidence="2 3">TBRC 1432</strain>
    </source>
</reference>
<sequence>MPTPAEVFEQFRQAGEHADVEAFLDMLADDVLMEWMYPIPGFPAQLRGRSQLQEFYGRQSSRVGSHRSTYRDVVLHQSTDPEVVIAEYVRDMTAVDTGQTTTKPCVAVLRVRDGKILNFRDYVRF</sequence>
<dbReference type="Proteomes" id="UP001589810">
    <property type="component" value="Unassembled WGS sequence"/>
</dbReference>
<keyword evidence="3" id="KW-1185">Reference proteome</keyword>
<evidence type="ECO:0000313" key="3">
    <source>
        <dbReference type="Proteomes" id="UP001589810"/>
    </source>
</evidence>
<dbReference type="InterPro" id="IPR037401">
    <property type="entry name" value="SnoaL-like"/>
</dbReference>